<comment type="similarity">
    <text evidence="1">Belongs to the aldolase class II family.</text>
</comment>
<proteinExistence type="inferred from homology"/>
<dbReference type="GO" id="GO:0005856">
    <property type="term" value="C:cytoskeleton"/>
    <property type="evidence" value="ECO:0007669"/>
    <property type="project" value="TreeGrafter"/>
</dbReference>
<sequence length="236" mass="25621">MSPGAVPAVTAVRDVRWELATALRFFGAQGWEFGFNGHVSARVPEDPDLYWVNPFGVSIRSITPQDLVLVDGDGAVVEPRNSHRINGFTGNLTLHQQVPEAAVAIHLHTPRGFAWSALGRPLLPVTTDSALITRLQGLTARNVGVSTDPTPVELVQRGARVLLRRNHGFWTVGGSVAEAAFYLCAAERAAEANLALLGVDGIHLLDEHWERHWTLTPEVAAGHFENVLTDAEAHAR</sequence>
<gene>
    <name evidence="3" type="ORF">JL106_00065</name>
</gene>
<dbReference type="GO" id="GO:0051015">
    <property type="term" value="F:actin filament binding"/>
    <property type="evidence" value="ECO:0007669"/>
    <property type="project" value="TreeGrafter"/>
</dbReference>
<dbReference type="Pfam" id="PF00596">
    <property type="entry name" value="Aldolase_II"/>
    <property type="match status" value="1"/>
</dbReference>
<dbReference type="InterPro" id="IPR036409">
    <property type="entry name" value="Aldolase_II/adducin_N_sf"/>
</dbReference>
<dbReference type="Gene3D" id="3.40.225.10">
    <property type="entry name" value="Class II aldolase/adducin N-terminal domain"/>
    <property type="match status" value="1"/>
</dbReference>
<dbReference type="SMART" id="SM01007">
    <property type="entry name" value="Aldolase_II"/>
    <property type="match status" value="1"/>
</dbReference>
<comment type="caution">
    <text evidence="3">The sequence shown here is derived from an EMBL/GenBank/DDBJ whole genome shotgun (WGS) entry which is preliminary data.</text>
</comment>
<evidence type="ECO:0000256" key="1">
    <source>
        <dbReference type="ARBA" id="ARBA00037961"/>
    </source>
</evidence>
<dbReference type="SUPFAM" id="SSF53639">
    <property type="entry name" value="AraD/HMP-PK domain-like"/>
    <property type="match status" value="1"/>
</dbReference>
<feature type="domain" description="Class II aldolase/adducin N-terminal" evidence="2">
    <location>
        <begin position="17"/>
        <end position="194"/>
    </location>
</feature>
<reference evidence="3" key="1">
    <citation type="submission" date="2021-01" db="EMBL/GenBank/DDBJ databases">
        <title>YIM 132084 draft genome.</title>
        <authorList>
            <person name="An D."/>
        </authorList>
    </citation>
    <scope>NUCLEOTIDE SEQUENCE</scope>
    <source>
        <strain evidence="3">YIM 132084</strain>
    </source>
</reference>
<evidence type="ECO:0000259" key="2">
    <source>
        <dbReference type="SMART" id="SM01007"/>
    </source>
</evidence>
<name>A0A939C001_9ACTN</name>
<keyword evidence="4" id="KW-1185">Reference proteome</keyword>
<dbReference type="RefSeq" id="WP_205258631.1">
    <property type="nucleotide sequence ID" value="NZ_JAERWK010000001.1"/>
</dbReference>
<evidence type="ECO:0000313" key="4">
    <source>
        <dbReference type="Proteomes" id="UP000663792"/>
    </source>
</evidence>
<protein>
    <submittedName>
        <fullName evidence="3">Class II aldolase/adducin family protein</fullName>
    </submittedName>
</protein>
<dbReference type="PANTHER" id="PTHR10672:SF3">
    <property type="entry name" value="PROTEIN HU-LI TAI SHAO"/>
    <property type="match status" value="1"/>
</dbReference>
<evidence type="ECO:0000313" key="3">
    <source>
        <dbReference type="EMBL" id="MBM9465672.1"/>
    </source>
</evidence>
<dbReference type="Proteomes" id="UP000663792">
    <property type="component" value="Unassembled WGS sequence"/>
</dbReference>
<dbReference type="InterPro" id="IPR051017">
    <property type="entry name" value="Aldolase-II_Adducin_sf"/>
</dbReference>
<dbReference type="InterPro" id="IPR001303">
    <property type="entry name" value="Aldolase_II/adducin_N"/>
</dbReference>
<dbReference type="AlphaFoldDB" id="A0A939C001"/>
<organism evidence="3 4">
    <name type="scientific">Nakamurella leprariae</name>
    <dbReference type="NCBI Taxonomy" id="2803911"/>
    <lineage>
        <taxon>Bacteria</taxon>
        <taxon>Bacillati</taxon>
        <taxon>Actinomycetota</taxon>
        <taxon>Actinomycetes</taxon>
        <taxon>Nakamurellales</taxon>
        <taxon>Nakamurellaceae</taxon>
        <taxon>Nakamurella</taxon>
    </lineage>
</organism>
<dbReference type="EMBL" id="JAERWK010000001">
    <property type="protein sequence ID" value="MBM9465672.1"/>
    <property type="molecule type" value="Genomic_DNA"/>
</dbReference>
<accession>A0A939C001</accession>
<dbReference type="PANTHER" id="PTHR10672">
    <property type="entry name" value="ADDUCIN"/>
    <property type="match status" value="1"/>
</dbReference>